<protein>
    <submittedName>
        <fullName evidence="3">ABC transporter substrate-binding protein</fullName>
    </submittedName>
</protein>
<dbReference type="SUPFAM" id="SSF53850">
    <property type="entry name" value="Periplasmic binding protein-like II"/>
    <property type="match status" value="1"/>
</dbReference>
<proteinExistence type="predicted"/>
<dbReference type="InterPro" id="IPR030678">
    <property type="entry name" value="Peptide/Ni-bd"/>
</dbReference>
<dbReference type="Pfam" id="PF00496">
    <property type="entry name" value="SBP_bac_5"/>
    <property type="match status" value="1"/>
</dbReference>
<sequence length="508" mass="54068">MRSSKLMTLKRAGVAMVAALTLTVTACGGDGGSGGGDQRLDVAVPADASSLDPILGSAGGDHVMLYPLYETLISFDADMVARPGLVESWSQTSPEELTLTLREGLTFHDGTALDAEAVRFNLERAKGEGSNVAVDLASVTSIRVDDPLTVTLELSEPDASLLMVLSDRAGMMVSPAAVEESDGDVSDHPVGAGPWEIVKWNRGQFLRVERFDDYWDADAVRVPEIQFNVIADPTTRATSLRSGKQDVALGYAPADAAELDDESGIQLVRTPRLWVDQVYFDIGSPELKDVRVRRALNLAIDRKTIVQSAYFGLGSPASGPFPDGYWAANGDLAYDFDPDLARTLLAEAGASDLTFDMLLSADAGTVRMGEILQQQWAAVGVTVDLKPLEGVQAVNAYFVDHAEPALLSAFTGRPDPKMAFDVLFSESSFYNVSGLATPGLAEALASTDASLENAERAPGFQEAARAVFENASFLPISFPDNLIALGEDVSGFEDNLLGKPRLLGVSLG</sequence>
<dbReference type="EMBL" id="BAAAOR010000026">
    <property type="protein sequence ID" value="GAA1529303.1"/>
    <property type="molecule type" value="Genomic_DNA"/>
</dbReference>
<dbReference type="InterPro" id="IPR039424">
    <property type="entry name" value="SBP_5"/>
</dbReference>
<accession>A0ABN2AZR0</accession>
<dbReference type="PROSITE" id="PS51257">
    <property type="entry name" value="PROKAR_LIPOPROTEIN"/>
    <property type="match status" value="1"/>
</dbReference>
<feature type="chain" id="PRO_5046493799" evidence="1">
    <location>
        <begin position="27"/>
        <end position="508"/>
    </location>
</feature>
<dbReference type="PIRSF" id="PIRSF002741">
    <property type="entry name" value="MppA"/>
    <property type="match status" value="1"/>
</dbReference>
<dbReference type="PANTHER" id="PTHR30290">
    <property type="entry name" value="PERIPLASMIC BINDING COMPONENT OF ABC TRANSPORTER"/>
    <property type="match status" value="1"/>
</dbReference>
<dbReference type="InterPro" id="IPR000914">
    <property type="entry name" value="SBP_5_dom"/>
</dbReference>
<evidence type="ECO:0000259" key="2">
    <source>
        <dbReference type="Pfam" id="PF00496"/>
    </source>
</evidence>
<dbReference type="Gene3D" id="3.90.76.10">
    <property type="entry name" value="Dipeptide-binding Protein, Domain 1"/>
    <property type="match status" value="1"/>
</dbReference>
<comment type="caution">
    <text evidence="3">The sequence shown here is derived from an EMBL/GenBank/DDBJ whole genome shotgun (WGS) entry which is preliminary data.</text>
</comment>
<dbReference type="Gene3D" id="3.40.190.10">
    <property type="entry name" value="Periplasmic binding protein-like II"/>
    <property type="match status" value="1"/>
</dbReference>
<evidence type="ECO:0000256" key="1">
    <source>
        <dbReference type="SAM" id="SignalP"/>
    </source>
</evidence>
<evidence type="ECO:0000313" key="4">
    <source>
        <dbReference type="Proteomes" id="UP001500842"/>
    </source>
</evidence>
<keyword evidence="4" id="KW-1185">Reference proteome</keyword>
<reference evidence="3 4" key="1">
    <citation type="journal article" date="2019" name="Int. J. Syst. Evol. Microbiol.">
        <title>The Global Catalogue of Microorganisms (GCM) 10K type strain sequencing project: providing services to taxonomists for standard genome sequencing and annotation.</title>
        <authorList>
            <consortium name="The Broad Institute Genomics Platform"/>
            <consortium name="The Broad Institute Genome Sequencing Center for Infectious Disease"/>
            <person name="Wu L."/>
            <person name="Ma J."/>
        </authorList>
    </citation>
    <scope>NUCLEOTIDE SEQUENCE [LARGE SCALE GENOMIC DNA]</scope>
    <source>
        <strain evidence="3 4">JCM 14942</strain>
    </source>
</reference>
<keyword evidence="1" id="KW-0732">Signal</keyword>
<dbReference type="Gene3D" id="3.10.105.10">
    <property type="entry name" value="Dipeptide-binding Protein, Domain 3"/>
    <property type="match status" value="1"/>
</dbReference>
<dbReference type="RefSeq" id="WP_141004102.1">
    <property type="nucleotide sequence ID" value="NZ_BAAAOR010000026.1"/>
</dbReference>
<evidence type="ECO:0000313" key="3">
    <source>
        <dbReference type="EMBL" id="GAA1529303.1"/>
    </source>
</evidence>
<feature type="signal peptide" evidence="1">
    <location>
        <begin position="1"/>
        <end position="26"/>
    </location>
</feature>
<feature type="domain" description="Solute-binding protein family 5" evidence="2">
    <location>
        <begin position="82"/>
        <end position="428"/>
    </location>
</feature>
<gene>
    <name evidence="3" type="ORF">GCM10009788_35940</name>
</gene>
<name>A0ABN2AZR0_9ACTN</name>
<organism evidence="3 4">
    <name type="scientific">Nocardioides humi</name>
    <dbReference type="NCBI Taxonomy" id="449461"/>
    <lineage>
        <taxon>Bacteria</taxon>
        <taxon>Bacillati</taxon>
        <taxon>Actinomycetota</taxon>
        <taxon>Actinomycetes</taxon>
        <taxon>Propionibacteriales</taxon>
        <taxon>Nocardioidaceae</taxon>
        <taxon>Nocardioides</taxon>
    </lineage>
</organism>
<dbReference type="Proteomes" id="UP001500842">
    <property type="component" value="Unassembled WGS sequence"/>
</dbReference>